<accession>A0A9W6FRT1</accession>
<proteinExistence type="predicted"/>
<dbReference type="GO" id="GO:0004029">
    <property type="term" value="F:aldehyde dehydrogenase (NAD+) activity"/>
    <property type="evidence" value="ECO:0007669"/>
    <property type="project" value="TreeGrafter"/>
</dbReference>
<dbReference type="Proteomes" id="UP001144372">
    <property type="component" value="Unassembled WGS sequence"/>
</dbReference>
<dbReference type="PANTHER" id="PTHR48079">
    <property type="entry name" value="PROTEIN YEEZ"/>
    <property type="match status" value="1"/>
</dbReference>
<name>A0A9W6FRT1_9BACT</name>
<dbReference type="Pfam" id="PF01370">
    <property type="entry name" value="Epimerase"/>
    <property type="match status" value="1"/>
</dbReference>
<evidence type="ECO:0000259" key="1">
    <source>
        <dbReference type="Pfam" id="PF01370"/>
    </source>
</evidence>
<comment type="caution">
    <text evidence="2">The sequence shown here is derived from an EMBL/GenBank/DDBJ whole genome shotgun (WGS) entry which is preliminary data.</text>
</comment>
<dbReference type="InterPro" id="IPR036291">
    <property type="entry name" value="NAD(P)-bd_dom_sf"/>
</dbReference>
<protein>
    <submittedName>
        <fullName evidence="2">Dihydroflavonol-4-reductase</fullName>
    </submittedName>
</protein>
<dbReference type="CDD" id="cd05228">
    <property type="entry name" value="AR_FR_like_1_SDR_e"/>
    <property type="match status" value="1"/>
</dbReference>
<dbReference type="PANTHER" id="PTHR48079:SF6">
    <property type="entry name" value="NAD(P)-BINDING DOMAIN-CONTAINING PROTEIN-RELATED"/>
    <property type="match status" value="1"/>
</dbReference>
<feature type="domain" description="NAD-dependent epimerase/dehydratase" evidence="1">
    <location>
        <begin position="4"/>
        <end position="230"/>
    </location>
</feature>
<dbReference type="NCBIfam" id="TIGR03466">
    <property type="entry name" value="HpnA"/>
    <property type="match status" value="1"/>
</dbReference>
<evidence type="ECO:0000313" key="3">
    <source>
        <dbReference type="Proteomes" id="UP001144372"/>
    </source>
</evidence>
<dbReference type="EMBL" id="BSDR01000001">
    <property type="protein sequence ID" value="GLI33348.1"/>
    <property type="molecule type" value="Genomic_DNA"/>
</dbReference>
<dbReference type="AlphaFoldDB" id="A0A9W6FRT1"/>
<sequence length="329" mass="36239">MATALVTGATGFIGGHIALLLVEKGWQVRALKRENSRPAFSSHVDIDWRVGDLRNPAEVFRALAGCDAVFHVAADYRLWARNPKEIYESNVRGTVNVMEAALAAGVDRVVYTSSVGALGLNPNGAPANEETPVRLEDMVGHYKRSKFLAEREAEKFLPRGLPLVMVHPSTPVGPGDHKPTPTGKIILDYLNGKMPAYLNTGLNLVHVKDVAQGHLLAMEKGHVGEKYILGNQNLTLEEIFKLLEKISGIPAPRIRLPYVPILILAYVSKALSVVTRKEPVIPFEGVKMARKYMFFDPSKAVRELGLPQTPVKEALTEAVDWFRENGYVC</sequence>
<dbReference type="RefSeq" id="WP_281792359.1">
    <property type="nucleotide sequence ID" value="NZ_BSDR01000001.1"/>
</dbReference>
<keyword evidence="3" id="KW-1185">Reference proteome</keyword>
<dbReference type="GO" id="GO:0005737">
    <property type="term" value="C:cytoplasm"/>
    <property type="evidence" value="ECO:0007669"/>
    <property type="project" value="TreeGrafter"/>
</dbReference>
<reference evidence="2" key="1">
    <citation type="submission" date="2022-12" db="EMBL/GenBank/DDBJ databases">
        <title>Reference genome sequencing for broad-spectrum identification of bacterial and archaeal isolates by mass spectrometry.</title>
        <authorList>
            <person name="Sekiguchi Y."/>
            <person name="Tourlousse D.M."/>
        </authorList>
    </citation>
    <scope>NUCLEOTIDE SEQUENCE</scope>
    <source>
        <strain evidence="2">ASRB1</strain>
    </source>
</reference>
<dbReference type="FunFam" id="3.40.50.720:FF:000425">
    <property type="entry name" value="NAD(P)-binding Rossmann-fold superfamily protein"/>
    <property type="match status" value="1"/>
</dbReference>
<evidence type="ECO:0000313" key="2">
    <source>
        <dbReference type="EMBL" id="GLI33348.1"/>
    </source>
</evidence>
<organism evidence="2 3">
    <name type="scientific">Desulforhabdus amnigena</name>
    <dbReference type="NCBI Taxonomy" id="40218"/>
    <lineage>
        <taxon>Bacteria</taxon>
        <taxon>Pseudomonadati</taxon>
        <taxon>Thermodesulfobacteriota</taxon>
        <taxon>Syntrophobacteria</taxon>
        <taxon>Syntrophobacterales</taxon>
        <taxon>Syntrophobacteraceae</taxon>
        <taxon>Desulforhabdus</taxon>
    </lineage>
</organism>
<dbReference type="InterPro" id="IPR017829">
    <property type="entry name" value="Hopanoid-assoc_sugar_epimerase"/>
</dbReference>
<gene>
    <name evidence="2" type="primary">hpnA</name>
    <name evidence="2" type="ORF">DAMNIGENAA_07810</name>
</gene>
<dbReference type="SUPFAM" id="SSF51735">
    <property type="entry name" value="NAD(P)-binding Rossmann-fold domains"/>
    <property type="match status" value="1"/>
</dbReference>
<dbReference type="InterPro" id="IPR051783">
    <property type="entry name" value="NAD(P)-dependent_oxidoreduct"/>
</dbReference>
<dbReference type="InterPro" id="IPR001509">
    <property type="entry name" value="Epimerase_deHydtase"/>
</dbReference>
<dbReference type="Gene3D" id="3.40.50.720">
    <property type="entry name" value="NAD(P)-binding Rossmann-like Domain"/>
    <property type="match status" value="1"/>
</dbReference>